<dbReference type="Proteomes" id="UP000671119">
    <property type="component" value="Unassembled WGS sequence"/>
</dbReference>
<protein>
    <submittedName>
        <fullName evidence="2">PepSY domain-containing protein</fullName>
    </submittedName>
</protein>
<organism evidence="2 3">
    <name type="scientific">Mycobacterium tuberculosis</name>
    <dbReference type="NCBI Taxonomy" id="1773"/>
    <lineage>
        <taxon>Bacteria</taxon>
        <taxon>Bacillati</taxon>
        <taxon>Actinomycetota</taxon>
        <taxon>Actinomycetes</taxon>
        <taxon>Mycobacteriales</taxon>
        <taxon>Mycobacteriaceae</taxon>
        <taxon>Mycobacterium</taxon>
        <taxon>Mycobacterium tuberculosis complex</taxon>
    </lineage>
</organism>
<sequence length="81" mass="9503">MFEEEGRELLQHRYFHIGDAAGERLSLQQLTDTVKAHYPQEKINLIWFKEKKDAAFQFRTKSNKTISIDPYTGKEIGMRDG</sequence>
<gene>
    <name evidence="2" type="ORF">J8J21_21235</name>
</gene>
<comment type="caution">
    <text evidence="2">The sequence shown here is derived from an EMBL/GenBank/DDBJ whole genome shotgun (WGS) entry which is preliminary data.</text>
</comment>
<dbReference type="EMBL" id="JAGIZI010000275">
    <property type="protein sequence ID" value="MBP0685571.1"/>
    <property type="molecule type" value="Genomic_DNA"/>
</dbReference>
<evidence type="ECO:0000259" key="1">
    <source>
        <dbReference type="Pfam" id="PF03413"/>
    </source>
</evidence>
<name>A0ABD4Q9F9_MYCTX</name>
<accession>A0ABD4Q9F9</accession>
<feature type="domain" description="PepSY" evidence="1">
    <location>
        <begin position="24"/>
        <end position="78"/>
    </location>
</feature>
<dbReference type="InterPro" id="IPR025711">
    <property type="entry name" value="PepSY"/>
</dbReference>
<proteinExistence type="predicted"/>
<feature type="non-terminal residue" evidence="2">
    <location>
        <position position="81"/>
    </location>
</feature>
<dbReference type="Pfam" id="PF03413">
    <property type="entry name" value="PepSY"/>
    <property type="match status" value="1"/>
</dbReference>
<evidence type="ECO:0000313" key="3">
    <source>
        <dbReference type="Proteomes" id="UP000671119"/>
    </source>
</evidence>
<dbReference type="RefSeq" id="WP_209925277.1">
    <property type="nucleotide sequence ID" value="NZ_JAGIZI010000275.1"/>
</dbReference>
<dbReference type="AlphaFoldDB" id="A0ABD4Q9F9"/>
<evidence type="ECO:0000313" key="2">
    <source>
        <dbReference type="EMBL" id="MBP0685571.1"/>
    </source>
</evidence>
<reference evidence="2 3" key="1">
    <citation type="submission" date="2021-03" db="EMBL/GenBank/DDBJ databases">
        <title>Whole Genome Sequencing of Mycobacterium tuberculosis clinical isolates from Arunachal Pradesh, India.</title>
        <authorList>
            <person name="Singh S."/>
            <person name="Mudliar S.R."/>
            <person name="Kulsum U."/>
            <person name="Rufai S.B."/>
            <person name="Singh P.K."/>
            <person name="Umpo M."/>
            <person name="Nyori M."/>
        </authorList>
    </citation>
    <scope>NUCLEOTIDE SEQUENCE [LARGE SCALE GENOMIC DNA]</scope>
    <source>
        <strain evidence="2 3">OMICS/BPL/0142/20/SP</strain>
    </source>
</reference>